<evidence type="ECO:0000256" key="7">
    <source>
        <dbReference type="ARBA" id="ARBA00060463"/>
    </source>
</evidence>
<comment type="subcellular location">
    <subcellularLocation>
        <location evidence="7">Plastid</location>
        <location evidence="7">Chloroplast</location>
        <location evidence="7">Plastoglobule</location>
    </subcellularLocation>
</comment>
<dbReference type="InterPro" id="IPR013216">
    <property type="entry name" value="Methyltransf_11"/>
</dbReference>
<evidence type="ECO:0000313" key="9">
    <source>
        <dbReference type="EMBL" id="WOG90610.1"/>
    </source>
</evidence>
<keyword evidence="3" id="KW-0489">Methyltransferase</keyword>
<proteinExistence type="inferred from homology"/>
<protein>
    <recommendedName>
        <fullName evidence="8">Methyltransferase type 11 domain-containing protein</fullName>
    </recommendedName>
</protein>
<dbReference type="EMBL" id="CP093345">
    <property type="protein sequence ID" value="WOG90610.1"/>
    <property type="molecule type" value="Genomic_DNA"/>
</dbReference>
<name>A0AAF0WME6_DAUCS</name>
<dbReference type="PANTHER" id="PTHR43591">
    <property type="entry name" value="METHYLTRANSFERASE"/>
    <property type="match status" value="1"/>
</dbReference>
<feature type="domain" description="Methyltransferase type 11" evidence="8">
    <location>
        <begin position="315"/>
        <end position="414"/>
    </location>
</feature>
<keyword evidence="2" id="KW-0150">Chloroplast</keyword>
<dbReference type="Gene3D" id="3.40.50.150">
    <property type="entry name" value="Vaccinia Virus protein VP39"/>
    <property type="match status" value="1"/>
</dbReference>
<dbReference type="GO" id="GO:0009820">
    <property type="term" value="P:alkaloid metabolic process"/>
    <property type="evidence" value="ECO:0007669"/>
    <property type="project" value="UniProtKB-KW"/>
</dbReference>
<evidence type="ECO:0000256" key="4">
    <source>
        <dbReference type="ARBA" id="ARBA00022640"/>
    </source>
</evidence>
<dbReference type="Pfam" id="PF08241">
    <property type="entry name" value="Methyltransf_11"/>
    <property type="match status" value="1"/>
</dbReference>
<evidence type="ECO:0000256" key="1">
    <source>
        <dbReference type="ARBA" id="ARBA00008361"/>
    </source>
</evidence>
<gene>
    <name evidence="9" type="ORF">DCAR_0309854</name>
</gene>
<evidence type="ECO:0000259" key="8">
    <source>
        <dbReference type="Pfam" id="PF08241"/>
    </source>
</evidence>
<evidence type="ECO:0000256" key="2">
    <source>
        <dbReference type="ARBA" id="ARBA00022528"/>
    </source>
</evidence>
<reference evidence="9" key="2">
    <citation type="submission" date="2022-03" db="EMBL/GenBank/DDBJ databases">
        <title>Draft title - Genomic analysis of global carrot germplasm unveils the trajectory of domestication and the origin of high carotenoid orange carrot.</title>
        <authorList>
            <person name="Iorizzo M."/>
            <person name="Ellison S."/>
            <person name="Senalik D."/>
            <person name="Macko-Podgorni A."/>
            <person name="Grzebelus D."/>
            <person name="Bostan H."/>
            <person name="Rolling W."/>
            <person name="Curaba J."/>
            <person name="Simon P."/>
        </authorList>
    </citation>
    <scope>NUCLEOTIDE SEQUENCE</scope>
    <source>
        <tissue evidence="9">Leaf</tissue>
    </source>
</reference>
<dbReference type="SUPFAM" id="SSF53335">
    <property type="entry name" value="S-adenosyl-L-methionine-dependent methyltransferases"/>
    <property type="match status" value="1"/>
</dbReference>
<keyword evidence="4" id="KW-0934">Plastid</keyword>
<dbReference type="PANTHER" id="PTHR43591:SF46">
    <property type="entry name" value="OS08G0411200 PROTEIN"/>
    <property type="match status" value="1"/>
</dbReference>
<dbReference type="AlphaFoldDB" id="A0AAF0WME6"/>
<dbReference type="GO" id="GO:0032259">
    <property type="term" value="P:methylation"/>
    <property type="evidence" value="ECO:0007669"/>
    <property type="project" value="UniProtKB-KW"/>
</dbReference>
<sequence length="481" mass="53077">MRTINQQDVIRFMDNILMRFGLPRVLARDFWNSATTFSGAFREKMQLTAALVQLVVLHKCIPGQLKPETIAELNQLSPELTSSSGRSRIPTHPTLPGSSPFPRFSWGEEYYVQENYPGPTYTLQHNKIPPISIGSDHYNKMLEKFLSSAISGIHKAATGTFIFLLSYTIIHLHPIILHPGGKSTKCQALVPDENKVTTNKNILACPICYEPFDSSGATQFSVNTAAQSSFQCCTCRKDYFGNETHLNLTVSSGSNAYDESMPASTEIFRTPVVSFLYERGWRQTFSVLGGFPGAEKEFEMMKGYLKPVLGGNIIDASCGSGMFSRLFAKSGLFSLVVALDFSENMLQECFKFIKEEENFPTENLILVRADISRLPFATSSVDAVHAGAALHCWPSPSAAVAEVSRVLRPGGVFVATTYILDGLYSLIPLLGSVRQVIGEVSGSHIFLSEAELKDLCTACGLIDFTVVRNRRFVMISARKPT</sequence>
<dbReference type="GO" id="GO:0010287">
    <property type="term" value="C:plastoglobule"/>
    <property type="evidence" value="ECO:0007669"/>
    <property type="project" value="UniProtKB-SubCell"/>
</dbReference>
<reference evidence="9" key="1">
    <citation type="journal article" date="2016" name="Nat. Genet.">
        <title>A high-quality carrot genome assembly provides new insights into carotenoid accumulation and asterid genome evolution.</title>
        <authorList>
            <person name="Iorizzo M."/>
            <person name="Ellison S."/>
            <person name="Senalik D."/>
            <person name="Zeng P."/>
            <person name="Satapoomin P."/>
            <person name="Huang J."/>
            <person name="Bowman M."/>
            <person name="Iovene M."/>
            <person name="Sanseverino W."/>
            <person name="Cavagnaro P."/>
            <person name="Yildiz M."/>
            <person name="Macko-Podgorni A."/>
            <person name="Moranska E."/>
            <person name="Grzebelus E."/>
            <person name="Grzebelus D."/>
            <person name="Ashrafi H."/>
            <person name="Zheng Z."/>
            <person name="Cheng S."/>
            <person name="Spooner D."/>
            <person name="Van Deynze A."/>
            <person name="Simon P."/>
        </authorList>
    </citation>
    <scope>NUCLEOTIDE SEQUENCE</scope>
    <source>
        <tissue evidence="9">Leaf</tissue>
    </source>
</reference>
<dbReference type="CDD" id="cd02440">
    <property type="entry name" value="AdoMet_MTases"/>
    <property type="match status" value="1"/>
</dbReference>
<dbReference type="GO" id="GO:0008757">
    <property type="term" value="F:S-adenosylmethionine-dependent methyltransferase activity"/>
    <property type="evidence" value="ECO:0007669"/>
    <property type="project" value="InterPro"/>
</dbReference>
<evidence type="ECO:0000256" key="6">
    <source>
        <dbReference type="ARBA" id="ARBA00022946"/>
    </source>
</evidence>
<keyword evidence="5" id="KW-0808">Transferase</keyword>
<evidence type="ECO:0000313" key="10">
    <source>
        <dbReference type="Proteomes" id="UP000077755"/>
    </source>
</evidence>
<dbReference type="InterPro" id="IPR029063">
    <property type="entry name" value="SAM-dependent_MTases_sf"/>
</dbReference>
<organism evidence="9 10">
    <name type="scientific">Daucus carota subsp. sativus</name>
    <name type="common">Carrot</name>
    <dbReference type="NCBI Taxonomy" id="79200"/>
    <lineage>
        <taxon>Eukaryota</taxon>
        <taxon>Viridiplantae</taxon>
        <taxon>Streptophyta</taxon>
        <taxon>Embryophyta</taxon>
        <taxon>Tracheophyta</taxon>
        <taxon>Spermatophyta</taxon>
        <taxon>Magnoliopsida</taxon>
        <taxon>eudicotyledons</taxon>
        <taxon>Gunneridae</taxon>
        <taxon>Pentapetalae</taxon>
        <taxon>asterids</taxon>
        <taxon>campanulids</taxon>
        <taxon>Apiales</taxon>
        <taxon>Apiaceae</taxon>
        <taxon>Apioideae</taxon>
        <taxon>Scandiceae</taxon>
        <taxon>Daucinae</taxon>
        <taxon>Daucus</taxon>
        <taxon>Daucus sect. Daucus</taxon>
    </lineage>
</organism>
<comment type="similarity">
    <text evidence="1">Belongs to the methyltransferase superfamily.</text>
</comment>
<keyword evidence="6" id="KW-0809">Transit peptide</keyword>
<dbReference type="Proteomes" id="UP000077755">
    <property type="component" value="Chromosome 3"/>
</dbReference>
<evidence type="ECO:0000256" key="3">
    <source>
        <dbReference type="ARBA" id="ARBA00022603"/>
    </source>
</evidence>
<evidence type="ECO:0000256" key="5">
    <source>
        <dbReference type="ARBA" id="ARBA00022679"/>
    </source>
</evidence>
<dbReference type="FunFam" id="3.40.50.150:FF:000144">
    <property type="entry name" value="Putative methyltransferase, chloroplastic"/>
    <property type="match status" value="1"/>
</dbReference>
<keyword evidence="10" id="KW-1185">Reference proteome</keyword>
<accession>A0AAF0WME6</accession>